<dbReference type="GO" id="GO:0004672">
    <property type="term" value="F:protein kinase activity"/>
    <property type="evidence" value="ECO:0007669"/>
    <property type="project" value="InterPro"/>
</dbReference>
<sequence>MNSEIYYNKNGELCIRCKNPYSHVDVTDDAEIRWCKKCSIKYVQENECTWSGDKKIDDFIKREQQKSRTPIEFFEWIPYENFKDIEQIGKGGFATIYSAIWKNSLKVYNETNNSCDRYEDMAALKRLHGVKEFTDEFLNEVINCPIGSFDKGLLRCYGISQDPETEEYIMVLELMCGGNLHEWLNNNQNKHKWADKLFLLHYIIKGLYNIHEKGLIHRDFHSGNLLVREYSSRFACISDLGLSGPVNDEDRIDNGIYGVMSYLPPEVLNHKPYTQAADIYGLGMIMYLIATSCQPFHGVAHDHLLSVDICHGVRPEFNREEIPNFYLEMMESCWDQVPSKRITSKELYELSSAWWLDNKGIKENLKDEVIDQLKGYDDYLLSAEKQIHPQAIYTSRLIITW</sequence>
<reference evidence="2" key="1">
    <citation type="submission" date="2022-08" db="EMBL/GenBank/DDBJ databases">
        <authorList>
            <person name="Kallberg Y."/>
            <person name="Tangrot J."/>
            <person name="Rosling A."/>
        </authorList>
    </citation>
    <scope>NUCLEOTIDE SEQUENCE</scope>
    <source>
        <strain evidence="2">Wild A</strain>
    </source>
</reference>
<dbReference type="Proteomes" id="UP001153678">
    <property type="component" value="Unassembled WGS sequence"/>
</dbReference>
<evidence type="ECO:0000259" key="1">
    <source>
        <dbReference type="PROSITE" id="PS50011"/>
    </source>
</evidence>
<dbReference type="GO" id="GO:0007165">
    <property type="term" value="P:signal transduction"/>
    <property type="evidence" value="ECO:0007669"/>
    <property type="project" value="TreeGrafter"/>
</dbReference>
<feature type="domain" description="Protein kinase" evidence="1">
    <location>
        <begin position="82"/>
        <end position="355"/>
    </location>
</feature>
<gene>
    <name evidence="2" type="ORF">FWILDA_LOCUS9524</name>
</gene>
<dbReference type="EMBL" id="CAMKVN010002264">
    <property type="protein sequence ID" value="CAI2180323.1"/>
    <property type="molecule type" value="Genomic_DNA"/>
</dbReference>
<dbReference type="Pfam" id="PF07714">
    <property type="entry name" value="PK_Tyr_Ser-Thr"/>
    <property type="match status" value="1"/>
</dbReference>
<name>A0A9W4SSW0_9GLOM</name>
<dbReference type="PANTHER" id="PTHR23257">
    <property type="entry name" value="SERINE-THREONINE PROTEIN KINASE"/>
    <property type="match status" value="1"/>
</dbReference>
<dbReference type="Gene3D" id="1.10.510.10">
    <property type="entry name" value="Transferase(Phosphotransferase) domain 1"/>
    <property type="match status" value="1"/>
</dbReference>
<keyword evidence="3" id="KW-1185">Reference proteome</keyword>
<evidence type="ECO:0000313" key="2">
    <source>
        <dbReference type="EMBL" id="CAI2180323.1"/>
    </source>
</evidence>
<dbReference type="AlphaFoldDB" id="A0A9W4SSW0"/>
<dbReference type="InterPro" id="IPR001245">
    <property type="entry name" value="Ser-Thr/Tyr_kinase_cat_dom"/>
</dbReference>
<dbReference type="PANTHER" id="PTHR23257:SF963">
    <property type="entry name" value="AT08303P"/>
    <property type="match status" value="1"/>
</dbReference>
<dbReference type="PROSITE" id="PS50011">
    <property type="entry name" value="PROTEIN_KINASE_DOM"/>
    <property type="match status" value="1"/>
</dbReference>
<accession>A0A9W4SSW0</accession>
<protein>
    <submittedName>
        <fullName evidence="2">8734_t:CDS:1</fullName>
    </submittedName>
</protein>
<dbReference type="InterPro" id="IPR050167">
    <property type="entry name" value="Ser_Thr_protein_kinase"/>
</dbReference>
<evidence type="ECO:0000313" key="3">
    <source>
        <dbReference type="Proteomes" id="UP001153678"/>
    </source>
</evidence>
<dbReference type="GO" id="GO:0005737">
    <property type="term" value="C:cytoplasm"/>
    <property type="evidence" value="ECO:0007669"/>
    <property type="project" value="TreeGrafter"/>
</dbReference>
<proteinExistence type="predicted"/>
<dbReference type="InterPro" id="IPR011009">
    <property type="entry name" value="Kinase-like_dom_sf"/>
</dbReference>
<dbReference type="GO" id="GO:0005524">
    <property type="term" value="F:ATP binding"/>
    <property type="evidence" value="ECO:0007669"/>
    <property type="project" value="InterPro"/>
</dbReference>
<organism evidence="2 3">
    <name type="scientific">Funneliformis geosporum</name>
    <dbReference type="NCBI Taxonomy" id="1117311"/>
    <lineage>
        <taxon>Eukaryota</taxon>
        <taxon>Fungi</taxon>
        <taxon>Fungi incertae sedis</taxon>
        <taxon>Mucoromycota</taxon>
        <taxon>Glomeromycotina</taxon>
        <taxon>Glomeromycetes</taxon>
        <taxon>Glomerales</taxon>
        <taxon>Glomeraceae</taxon>
        <taxon>Funneliformis</taxon>
    </lineage>
</organism>
<dbReference type="SUPFAM" id="SSF56112">
    <property type="entry name" value="Protein kinase-like (PK-like)"/>
    <property type="match status" value="1"/>
</dbReference>
<dbReference type="OrthoDB" id="544350at2759"/>
<comment type="caution">
    <text evidence="2">The sequence shown here is derived from an EMBL/GenBank/DDBJ whole genome shotgun (WGS) entry which is preliminary data.</text>
</comment>
<dbReference type="InterPro" id="IPR000719">
    <property type="entry name" value="Prot_kinase_dom"/>
</dbReference>